<organism evidence="3 4">
    <name type="scientific">Aquimarina litoralis</name>
    <dbReference type="NCBI Taxonomy" id="584605"/>
    <lineage>
        <taxon>Bacteria</taxon>
        <taxon>Pseudomonadati</taxon>
        <taxon>Bacteroidota</taxon>
        <taxon>Flavobacteriia</taxon>
        <taxon>Flavobacteriales</taxon>
        <taxon>Flavobacteriaceae</taxon>
        <taxon>Aquimarina</taxon>
    </lineage>
</organism>
<dbReference type="Gene3D" id="3.40.50.1460">
    <property type="match status" value="1"/>
</dbReference>
<dbReference type="NCBIfam" id="NF033707">
    <property type="entry name" value="T9SS_sortase"/>
    <property type="match status" value="1"/>
</dbReference>
<keyword evidence="4" id="KW-1185">Reference proteome</keyword>
<comment type="caution">
    <text evidence="3">The sequence shown here is derived from an EMBL/GenBank/DDBJ whole genome shotgun (WGS) entry which is preliminary data.</text>
</comment>
<dbReference type="Proteomes" id="UP001501758">
    <property type="component" value="Unassembled WGS sequence"/>
</dbReference>
<dbReference type="EMBL" id="BAAAGE010000001">
    <property type="protein sequence ID" value="GAA0717949.1"/>
    <property type="molecule type" value="Genomic_DNA"/>
</dbReference>
<proteinExistence type="predicted"/>
<dbReference type="InterPro" id="IPR001769">
    <property type="entry name" value="Gingipain"/>
</dbReference>
<keyword evidence="1" id="KW-0732">Signal</keyword>
<evidence type="ECO:0000313" key="4">
    <source>
        <dbReference type="Proteomes" id="UP001501758"/>
    </source>
</evidence>
<gene>
    <name evidence="3" type="primary">porU_1</name>
    <name evidence="3" type="ORF">GCM10009430_15460</name>
</gene>
<feature type="domain" description="Gingipain" evidence="2">
    <location>
        <begin position="402"/>
        <end position="776"/>
    </location>
</feature>
<reference evidence="4" key="1">
    <citation type="journal article" date="2019" name="Int. J. Syst. Evol. Microbiol.">
        <title>The Global Catalogue of Microorganisms (GCM) 10K type strain sequencing project: providing services to taxonomists for standard genome sequencing and annotation.</title>
        <authorList>
            <consortium name="The Broad Institute Genomics Platform"/>
            <consortium name="The Broad Institute Genome Sequencing Center for Infectious Disease"/>
            <person name="Wu L."/>
            <person name="Ma J."/>
        </authorList>
    </citation>
    <scope>NUCLEOTIDE SEQUENCE [LARGE SCALE GENOMIC DNA]</scope>
    <source>
        <strain evidence="4">JCM 15974</strain>
    </source>
</reference>
<dbReference type="CDD" id="cd02258">
    <property type="entry name" value="Peptidase_C25_N"/>
    <property type="match status" value="1"/>
</dbReference>
<evidence type="ECO:0000313" key="3">
    <source>
        <dbReference type="EMBL" id="GAA0717949.1"/>
    </source>
</evidence>
<name>A0ABP3TWC7_9FLAO</name>
<dbReference type="InterPro" id="IPR029031">
    <property type="entry name" value="Gingipain_N_sf"/>
</dbReference>
<accession>A0ABP3TWC7</accession>
<evidence type="ECO:0000259" key="2">
    <source>
        <dbReference type="Pfam" id="PF01364"/>
    </source>
</evidence>
<dbReference type="SUPFAM" id="SSF52129">
    <property type="entry name" value="Caspase-like"/>
    <property type="match status" value="1"/>
</dbReference>
<sequence>MDALAHANLQQPSFQEASKIPLSNSVLTTGNWYKFYVAKTGVHKISYQFLKHLGLDVSNIDPATIKVYGNGGAMLPLRNKENTTFDLIENPIKIVGIKDGKLSKDTYILFYGRGTEGYNSDSKTHINLYDDRSFYFITSDGKKGKRISEAKDSIKKGDTLITSFIDYQFHETDDFNLGLMGRRWFGNKMKENEGKNFSFHFPNKVDTASVHYTLIAANQSSKSSKLEIEINERDLEKISFPPSSNNVFAREGRLQKTFRTNSDSIRFGLKYFINEKALGKAFIDYISVSTERLLINTDKPLEFGTPLSRNIDKIATLQLSNAGKIEEVWDVTNPSELTTYKNHSLNNTFDFNIRMNQERKFVSVSFNHFYTPLLLKESKVENQNLKGTIFLDDTGKFLDIDYLIITTHEMLGAANKLANFHRVHNGLNVKTVSLQKIYNEFSSGKKDIGAIRNFIRYVYSNASEENKRVSYVCLIGNATIDYKNKLEGVSTLGTFKKNDVPSFISYNSFSNTRSYISDDFFVMMDPEEGTMQLKDDLDIVVGRILVNDAKEADEFVNKFIGYHQKSSLGDWRNDILLLSDDIDKRWERGIQENLDKLSDSMVVKYPFLNISKMYSDSYLQHTSFSGQKYPKVTSDLVKRIHRGAAVVDYFGHAEEEGFGIEFFFTKKEARELRNINRLPLFITVTCLATRFDNPHTTSVGEYLFKNPEGGAIGLIATTREIFLSSGIRINNKVIRSLFSENEASLKPAEAVLKLKNSSRFHDKRNVFFIGDPAMSLQLPSAGAQITHINNIPIDKFKDTLKVLDKVKISGQLINDKGRVEKDFKGDIQLTVFDREKDRETLANDRIKDTKGDLIRMNYKIQDEIVVRSNARVKKGQFDISFVLPKDMDVAVGSRKISLYVQEDNTTKDLFGAHGKVLMGGINDAVAKDVKSPKVKMLLGGKEIKDINVITSNTKMEVFISDESGINLSEGLGHQIELIINGDEEKRVILNNSFKNQNDTYKNGVIEYALKDINPGYHSLCFKIWDNFNNSTTVKTNIIMIDSEDLR</sequence>
<dbReference type="Gene3D" id="3.40.50.10390">
    <property type="entry name" value="Gingipain r, domain 1"/>
    <property type="match status" value="1"/>
</dbReference>
<evidence type="ECO:0000256" key="1">
    <source>
        <dbReference type="ARBA" id="ARBA00022729"/>
    </source>
</evidence>
<protein>
    <submittedName>
        <fullName evidence="3">Type IX secretion system sortase PorU</fullName>
    </submittedName>
</protein>
<dbReference type="Pfam" id="PF01364">
    <property type="entry name" value="Peptidase_C25"/>
    <property type="match status" value="1"/>
</dbReference>
<dbReference type="InterPro" id="IPR029030">
    <property type="entry name" value="Caspase-like_dom_sf"/>
</dbReference>